<dbReference type="PANTHER" id="PTHR10622:SF11">
    <property type="entry name" value="HET-DOMAIN-CONTAINING PROTEIN"/>
    <property type="match status" value="1"/>
</dbReference>
<feature type="coiled-coil region" evidence="1">
    <location>
        <begin position="222"/>
        <end position="249"/>
    </location>
</feature>
<gene>
    <name evidence="3" type="ORF">JMJ35_009966</name>
</gene>
<dbReference type="PANTHER" id="PTHR10622">
    <property type="entry name" value="HET DOMAIN-CONTAINING PROTEIN"/>
    <property type="match status" value="1"/>
</dbReference>
<proteinExistence type="predicted"/>
<evidence type="ECO:0000313" key="3">
    <source>
        <dbReference type="EMBL" id="KAK0507443.1"/>
    </source>
</evidence>
<reference evidence="3" key="1">
    <citation type="submission" date="2023-03" db="EMBL/GenBank/DDBJ databases">
        <title>Complete genome of Cladonia borealis.</title>
        <authorList>
            <person name="Park H."/>
        </authorList>
    </citation>
    <scope>NUCLEOTIDE SEQUENCE</scope>
    <source>
        <strain evidence="3">ANT050790</strain>
    </source>
</reference>
<sequence length="290" mass="33608">MRLLKREGPGDFRLTPKLSDKNIPPYAILSHTWGGDEDEVTFEDLEQGIGRNKTGFQKIEFCGEQAARDKLEYFWVDTCCIKKTSDAEVAFSLNSMFRWYHNATKCYVYLSDFSARIEENLREAAFRNSRWFTRGWTLPELLAPESVEFFSKEGILLGSKVSLKEYIMDITGIPVQAFLGDFRMYSSQERISWINGRETEAKEDIIYCLLGICDVFMPIIYGEGEENALRRLQQEISSLQRNKDKGEESYSKYLEARARDGACWNCGSRDHWESQCRRPLCGKCEGFSKR</sequence>
<feature type="domain" description="Heterokaryon incompatibility" evidence="2">
    <location>
        <begin position="26"/>
        <end position="115"/>
    </location>
</feature>
<accession>A0AA39QTH8</accession>
<evidence type="ECO:0000259" key="2">
    <source>
        <dbReference type="Pfam" id="PF06985"/>
    </source>
</evidence>
<dbReference type="EMBL" id="JAFEKC020000023">
    <property type="protein sequence ID" value="KAK0507443.1"/>
    <property type="molecule type" value="Genomic_DNA"/>
</dbReference>
<keyword evidence="1" id="KW-0175">Coiled coil</keyword>
<evidence type="ECO:0000313" key="4">
    <source>
        <dbReference type="Proteomes" id="UP001166286"/>
    </source>
</evidence>
<protein>
    <recommendedName>
        <fullName evidence="2">Heterokaryon incompatibility domain-containing protein</fullName>
    </recommendedName>
</protein>
<dbReference type="InterPro" id="IPR010730">
    <property type="entry name" value="HET"/>
</dbReference>
<keyword evidence="4" id="KW-1185">Reference proteome</keyword>
<organism evidence="3 4">
    <name type="scientific">Cladonia borealis</name>
    <dbReference type="NCBI Taxonomy" id="184061"/>
    <lineage>
        <taxon>Eukaryota</taxon>
        <taxon>Fungi</taxon>
        <taxon>Dikarya</taxon>
        <taxon>Ascomycota</taxon>
        <taxon>Pezizomycotina</taxon>
        <taxon>Lecanoromycetes</taxon>
        <taxon>OSLEUM clade</taxon>
        <taxon>Lecanoromycetidae</taxon>
        <taxon>Lecanorales</taxon>
        <taxon>Lecanorineae</taxon>
        <taxon>Cladoniaceae</taxon>
        <taxon>Cladonia</taxon>
    </lineage>
</organism>
<dbReference type="AlphaFoldDB" id="A0AA39QTH8"/>
<dbReference type="Proteomes" id="UP001166286">
    <property type="component" value="Unassembled WGS sequence"/>
</dbReference>
<name>A0AA39QTH8_9LECA</name>
<dbReference type="Pfam" id="PF06985">
    <property type="entry name" value="HET"/>
    <property type="match status" value="1"/>
</dbReference>
<comment type="caution">
    <text evidence="3">The sequence shown here is derived from an EMBL/GenBank/DDBJ whole genome shotgun (WGS) entry which is preliminary data.</text>
</comment>
<evidence type="ECO:0000256" key="1">
    <source>
        <dbReference type="SAM" id="Coils"/>
    </source>
</evidence>